<organism evidence="2 3">
    <name type="scientific">Canna indica</name>
    <name type="common">Indian-shot</name>
    <dbReference type="NCBI Taxonomy" id="4628"/>
    <lineage>
        <taxon>Eukaryota</taxon>
        <taxon>Viridiplantae</taxon>
        <taxon>Streptophyta</taxon>
        <taxon>Embryophyta</taxon>
        <taxon>Tracheophyta</taxon>
        <taxon>Spermatophyta</taxon>
        <taxon>Magnoliopsida</taxon>
        <taxon>Liliopsida</taxon>
        <taxon>Zingiberales</taxon>
        <taxon>Cannaceae</taxon>
        <taxon>Canna</taxon>
    </lineage>
</organism>
<name>A0AAQ3QNX9_9LILI</name>
<keyword evidence="3" id="KW-1185">Reference proteome</keyword>
<feature type="compositionally biased region" description="Basic and acidic residues" evidence="1">
    <location>
        <begin position="252"/>
        <end position="272"/>
    </location>
</feature>
<feature type="compositionally biased region" description="Basic residues" evidence="1">
    <location>
        <begin position="1"/>
        <end position="14"/>
    </location>
</feature>
<dbReference type="Proteomes" id="UP001327560">
    <property type="component" value="Chromosome 8"/>
</dbReference>
<protein>
    <submittedName>
        <fullName evidence="2">Uncharacterized protein</fullName>
    </submittedName>
</protein>
<feature type="compositionally biased region" description="Polar residues" evidence="1">
    <location>
        <begin position="21"/>
        <end position="37"/>
    </location>
</feature>
<sequence>MDAKKKRNKKKKGNQQKVTEDATSNSEKVTVQESNNGPVLEENHNTHNPTNADIQSVGVSESDIEHDKHKVNEDSFATLQEEVGQLKNERTLWLQKQVDLEEKIKLLQEEISSCVQREATLEGKIRHFEIQNDRLVQEAAVEEKLKNVESIKESLILNMNSLEERIAGVEEGTIALDMQVKELGGSTNIYFEENHRIVEKVEGLELRIQSLEERATSHENLTEKMNKTNEPYPEHAKHVEQSSGTELNLAQTHDKTSSPSHHVSELSKKTTESSEIVQSLESQEKHVANGGINEVFSDTVERSGLPQPLDEPRLSEAATVPFDEIQIHEDDIKVMKDDNVPEQTPFSDAPLIGAPFRLISFMAKYVSGADLVQQNSSRSGQ</sequence>
<accession>A0AAQ3QNX9</accession>
<reference evidence="2 3" key="1">
    <citation type="submission" date="2023-10" db="EMBL/GenBank/DDBJ databases">
        <title>Chromosome-scale genome assembly provides insights into flower coloration mechanisms of Canna indica.</title>
        <authorList>
            <person name="Li C."/>
        </authorList>
    </citation>
    <scope>NUCLEOTIDE SEQUENCE [LARGE SCALE GENOMIC DNA]</scope>
    <source>
        <tissue evidence="2">Flower</tissue>
    </source>
</reference>
<feature type="compositionally biased region" description="Polar residues" evidence="1">
    <location>
        <begin position="241"/>
        <end position="251"/>
    </location>
</feature>
<evidence type="ECO:0000313" key="2">
    <source>
        <dbReference type="EMBL" id="WOL16333.1"/>
    </source>
</evidence>
<evidence type="ECO:0000313" key="3">
    <source>
        <dbReference type="Proteomes" id="UP001327560"/>
    </source>
</evidence>
<proteinExistence type="predicted"/>
<feature type="region of interest" description="Disordered" evidence="1">
    <location>
        <begin position="1"/>
        <end position="54"/>
    </location>
</feature>
<feature type="region of interest" description="Disordered" evidence="1">
    <location>
        <begin position="215"/>
        <end position="290"/>
    </location>
</feature>
<evidence type="ECO:0000256" key="1">
    <source>
        <dbReference type="SAM" id="MobiDB-lite"/>
    </source>
</evidence>
<feature type="compositionally biased region" description="Basic and acidic residues" evidence="1">
    <location>
        <begin position="215"/>
        <end position="240"/>
    </location>
</feature>
<dbReference type="AlphaFoldDB" id="A0AAQ3QNX9"/>
<gene>
    <name evidence="2" type="ORF">Cni_G25120</name>
</gene>
<dbReference type="EMBL" id="CP136897">
    <property type="protein sequence ID" value="WOL16333.1"/>
    <property type="molecule type" value="Genomic_DNA"/>
</dbReference>